<reference evidence="4" key="4">
    <citation type="submission" date="2025-05" db="UniProtKB">
        <authorList>
            <consortium name="EnsemblFungi"/>
        </authorList>
    </citation>
    <scope>IDENTIFICATION</scope>
    <source>
        <strain evidence="4">isolate 1-1 / race 1 (BBBD)</strain>
    </source>
</reference>
<feature type="compositionally biased region" description="Polar residues" evidence="1">
    <location>
        <begin position="67"/>
        <end position="91"/>
    </location>
</feature>
<reference evidence="3" key="2">
    <citation type="submission" date="2016-05" db="EMBL/GenBank/DDBJ databases">
        <title>Comparative analysis highlights variable genome content of wheat rusts and divergence of the mating loci.</title>
        <authorList>
            <person name="Cuomo C.A."/>
            <person name="Bakkeren G."/>
            <person name="Szabo L."/>
            <person name="Khalil H."/>
            <person name="Joly D."/>
            <person name="Goldberg J."/>
            <person name="Young S."/>
            <person name="Zeng Q."/>
            <person name="Fellers J."/>
        </authorList>
    </citation>
    <scope>NUCLEOTIDE SEQUENCE [LARGE SCALE GENOMIC DNA]</scope>
    <source>
        <strain evidence="3">1-1 BBBD Race 1</strain>
    </source>
</reference>
<protein>
    <submittedName>
        <fullName evidence="3 4">Uncharacterized protein</fullName>
    </submittedName>
</protein>
<keyword evidence="5" id="KW-1185">Reference proteome</keyword>
<evidence type="ECO:0000313" key="5">
    <source>
        <dbReference type="Proteomes" id="UP000005240"/>
    </source>
</evidence>
<dbReference type="EMBL" id="ADAS02000088">
    <property type="protein sequence ID" value="OAV91032.1"/>
    <property type="molecule type" value="Genomic_DNA"/>
</dbReference>
<reference evidence="3" key="1">
    <citation type="submission" date="2009-11" db="EMBL/GenBank/DDBJ databases">
        <authorList>
            <consortium name="The Broad Institute Genome Sequencing Platform"/>
            <person name="Ward D."/>
            <person name="Feldgarden M."/>
            <person name="Earl A."/>
            <person name="Young S.K."/>
            <person name="Zeng Q."/>
            <person name="Koehrsen M."/>
            <person name="Alvarado L."/>
            <person name="Berlin A."/>
            <person name="Bochicchio J."/>
            <person name="Borenstein D."/>
            <person name="Chapman S.B."/>
            <person name="Chen Z."/>
            <person name="Engels R."/>
            <person name="Freedman E."/>
            <person name="Gellesch M."/>
            <person name="Goldberg J."/>
            <person name="Griggs A."/>
            <person name="Gujja S."/>
            <person name="Heilman E."/>
            <person name="Heiman D."/>
            <person name="Hepburn T."/>
            <person name="Howarth C."/>
            <person name="Jen D."/>
            <person name="Larson L."/>
            <person name="Lewis B."/>
            <person name="Mehta T."/>
            <person name="Park D."/>
            <person name="Pearson M."/>
            <person name="Roberts A."/>
            <person name="Saif S."/>
            <person name="Shea T."/>
            <person name="Shenoy N."/>
            <person name="Sisk P."/>
            <person name="Stolte C."/>
            <person name="Sykes S."/>
            <person name="Thomson T."/>
            <person name="Walk T."/>
            <person name="White J."/>
            <person name="Yandava C."/>
            <person name="Izard J."/>
            <person name="Baranova O.V."/>
            <person name="Blanton J.M."/>
            <person name="Tanner A.C."/>
            <person name="Dewhirst F.E."/>
            <person name="Haas B."/>
            <person name="Nusbaum C."/>
            <person name="Birren B."/>
        </authorList>
    </citation>
    <scope>NUCLEOTIDE SEQUENCE [LARGE SCALE GENOMIC DNA]</scope>
    <source>
        <strain evidence="3">1-1 BBBD Race 1</strain>
    </source>
</reference>
<evidence type="ECO:0000313" key="4">
    <source>
        <dbReference type="EnsemblFungi" id="PTTG_07817-t43_1-p1"/>
    </source>
</evidence>
<proteinExistence type="predicted"/>
<keyword evidence="2" id="KW-1133">Transmembrane helix</keyword>
<feature type="compositionally biased region" description="Polar residues" evidence="1">
    <location>
        <begin position="205"/>
        <end position="218"/>
    </location>
</feature>
<dbReference type="AlphaFoldDB" id="A0A180GFC5"/>
<accession>A0A180GFC5</accession>
<feature type="region of interest" description="Disordered" evidence="1">
    <location>
        <begin position="263"/>
        <end position="316"/>
    </location>
</feature>
<feature type="region of interest" description="Disordered" evidence="1">
    <location>
        <begin position="157"/>
        <end position="238"/>
    </location>
</feature>
<feature type="transmembrane region" description="Helical" evidence="2">
    <location>
        <begin position="331"/>
        <end position="351"/>
    </location>
</feature>
<feature type="compositionally biased region" description="Polar residues" evidence="1">
    <location>
        <begin position="28"/>
        <end position="41"/>
    </location>
</feature>
<dbReference type="Proteomes" id="UP000005240">
    <property type="component" value="Unassembled WGS sequence"/>
</dbReference>
<dbReference type="OrthoDB" id="2507290at2759"/>
<feature type="compositionally biased region" description="Low complexity" evidence="1">
    <location>
        <begin position="169"/>
        <end position="187"/>
    </location>
</feature>
<organism evidence="3">
    <name type="scientific">Puccinia triticina (isolate 1-1 / race 1 (BBBD))</name>
    <name type="common">Brown leaf rust fungus</name>
    <dbReference type="NCBI Taxonomy" id="630390"/>
    <lineage>
        <taxon>Eukaryota</taxon>
        <taxon>Fungi</taxon>
        <taxon>Dikarya</taxon>
        <taxon>Basidiomycota</taxon>
        <taxon>Pucciniomycotina</taxon>
        <taxon>Pucciniomycetes</taxon>
        <taxon>Pucciniales</taxon>
        <taxon>Pucciniaceae</taxon>
        <taxon>Puccinia</taxon>
    </lineage>
</organism>
<dbReference type="EnsemblFungi" id="PTTG_07817-t43_1">
    <property type="protein sequence ID" value="PTTG_07817-t43_1-p1"/>
    <property type="gene ID" value="PTTG_07817"/>
</dbReference>
<keyword evidence="2" id="KW-0812">Transmembrane</keyword>
<dbReference type="VEuPathDB" id="FungiDB:PTTG_07817"/>
<name>A0A180GFC5_PUCT1</name>
<gene>
    <name evidence="3" type="ORF">PTTG_07817</name>
</gene>
<evidence type="ECO:0000256" key="2">
    <source>
        <dbReference type="SAM" id="Phobius"/>
    </source>
</evidence>
<sequence>MEPAASKPDHPLSDDQTESDWTKLSIPDIQTSSAIARSTRPNTRRPHAAGSLPRSATIKRPDPDALPTSQILLPEHSNQYLGESDSSTNFDPQAWKRGDQGVGRVKTRPNIGAAAPKSGPEQQQQHNTNSSNRSVSSSSFFLEAAFIAPHIVSSTAARPIQTTQRRRAISNSRRASRPSESPSTSRPSGHHQPPTRPSSDLGPASNLSATRGVSSSPPTWRAYTGRESSSSTTTRTGDQKQEFLQAISNLQAMAKRGQFEWLSASSGNDDDQDADEPRPGHADLPTSTFNSAVGDDDDEGLLVPPPSNPQPDEPHTPWWSLIGRAISLKTWQFVGLGGIIFGFGICAGSFIGRNLSPKNSPIVKFFNLLSLS</sequence>
<reference evidence="4 5" key="3">
    <citation type="journal article" date="2017" name="G3 (Bethesda)">
        <title>Comparative analysis highlights variable genome content of wheat rusts and divergence of the mating loci.</title>
        <authorList>
            <person name="Cuomo C.A."/>
            <person name="Bakkeren G."/>
            <person name="Khalil H.B."/>
            <person name="Panwar V."/>
            <person name="Joly D."/>
            <person name="Linning R."/>
            <person name="Sakthikumar S."/>
            <person name="Song X."/>
            <person name="Adiconis X."/>
            <person name="Fan L."/>
            <person name="Goldberg J.M."/>
            <person name="Levin J.Z."/>
            <person name="Young S."/>
            <person name="Zeng Q."/>
            <person name="Anikster Y."/>
            <person name="Bruce M."/>
            <person name="Wang M."/>
            <person name="Yin C."/>
            <person name="McCallum B."/>
            <person name="Szabo L.J."/>
            <person name="Hulbert S."/>
            <person name="Chen X."/>
            <person name="Fellers J.P."/>
        </authorList>
    </citation>
    <scope>NUCLEOTIDE SEQUENCE</scope>
    <source>
        <strain evidence="5">Isolate 1-1 / race 1 (BBBD)</strain>
        <strain evidence="4">isolate 1-1 / race 1 (BBBD)</strain>
    </source>
</reference>
<feature type="region of interest" description="Disordered" evidence="1">
    <location>
        <begin position="1"/>
        <end position="135"/>
    </location>
</feature>
<evidence type="ECO:0000256" key="1">
    <source>
        <dbReference type="SAM" id="MobiDB-lite"/>
    </source>
</evidence>
<evidence type="ECO:0000313" key="3">
    <source>
        <dbReference type="EMBL" id="OAV91032.1"/>
    </source>
</evidence>
<keyword evidence="2" id="KW-0472">Membrane</keyword>